<sequence length="306" mass="34888">MKLDESKKRFLEYIEIERGRSPKTVENYDHYLSRLFAFIAKEGNAEKLDLSDLTEEGVRQFRLWMNRQSPSLNQKTQNYHLIALRAFLKYLAHKGIEALAAERIELAKQPDREVSFLEPEELERLLQAPEGVGMRAMRDRAILETLFSTGLRVSELCALNIGDANLKKGEFSVRGKGGKVRVVFLSDRAKKALKTWLDARKDIVEEALFVRIPRGKGNLFSRLTPRSIERLVQHYAVKTGIVGKKVTPHTMRHSLATDLLRNGADLRSVQAILGHASITTTQVYTHVTDPQLKEVHRKYLSRGNKG</sequence>
<protein>
    <recommendedName>
        <fullName evidence="9">Tyrosine recombinase XerC</fullName>
    </recommendedName>
</protein>
<evidence type="ECO:0000256" key="3">
    <source>
        <dbReference type="ARBA" id="ARBA00023172"/>
    </source>
</evidence>
<keyword evidence="1" id="KW-0229">DNA integration</keyword>
<dbReference type="GO" id="GO:0015074">
    <property type="term" value="P:DNA integration"/>
    <property type="evidence" value="ECO:0007669"/>
    <property type="project" value="UniProtKB-KW"/>
</dbReference>
<dbReference type="Gene3D" id="1.10.150.130">
    <property type="match status" value="1"/>
</dbReference>
<feature type="domain" description="Tyr recombinase" evidence="5">
    <location>
        <begin position="112"/>
        <end position="297"/>
    </location>
</feature>
<keyword evidence="2 4" id="KW-0238">DNA-binding</keyword>
<reference evidence="7 8" key="1">
    <citation type="journal article" date="2016" name="Nat. Commun.">
        <title>Thousands of microbial genomes shed light on interconnected biogeochemical processes in an aquifer system.</title>
        <authorList>
            <person name="Anantharaman K."/>
            <person name="Brown C.T."/>
            <person name="Hug L.A."/>
            <person name="Sharon I."/>
            <person name="Castelle C.J."/>
            <person name="Probst A.J."/>
            <person name="Thomas B.C."/>
            <person name="Singh A."/>
            <person name="Wilkins M.J."/>
            <person name="Karaoz U."/>
            <person name="Brodie E.L."/>
            <person name="Williams K.H."/>
            <person name="Hubbard S.S."/>
            <person name="Banfield J.F."/>
        </authorList>
    </citation>
    <scope>NUCLEOTIDE SEQUENCE [LARGE SCALE GENOMIC DNA]</scope>
</reference>
<evidence type="ECO:0000256" key="1">
    <source>
        <dbReference type="ARBA" id="ARBA00022908"/>
    </source>
</evidence>
<dbReference type="Gene3D" id="1.10.443.10">
    <property type="entry name" value="Intergrase catalytic core"/>
    <property type="match status" value="1"/>
</dbReference>
<dbReference type="Pfam" id="PF02899">
    <property type="entry name" value="Phage_int_SAM_1"/>
    <property type="match status" value="1"/>
</dbReference>
<dbReference type="SUPFAM" id="SSF47823">
    <property type="entry name" value="lambda integrase-like, N-terminal domain"/>
    <property type="match status" value="1"/>
</dbReference>
<dbReference type="SUPFAM" id="SSF56349">
    <property type="entry name" value="DNA breaking-rejoining enzymes"/>
    <property type="match status" value="1"/>
</dbReference>
<dbReference type="InterPro" id="IPR044068">
    <property type="entry name" value="CB"/>
</dbReference>
<gene>
    <name evidence="7" type="ORF">A2806_01035</name>
</gene>
<evidence type="ECO:0000313" key="7">
    <source>
        <dbReference type="EMBL" id="OHA48692.1"/>
    </source>
</evidence>
<keyword evidence="3" id="KW-0233">DNA recombination</keyword>
<dbReference type="InterPro" id="IPR050090">
    <property type="entry name" value="Tyrosine_recombinase_XerCD"/>
</dbReference>
<dbReference type="PROSITE" id="PS51898">
    <property type="entry name" value="TYR_RECOMBINASE"/>
    <property type="match status" value="1"/>
</dbReference>
<accession>A0A1G2PM51</accession>
<dbReference type="InterPro" id="IPR011010">
    <property type="entry name" value="DNA_brk_join_enz"/>
</dbReference>
<organism evidence="7 8">
    <name type="scientific">Candidatus Terrybacteria bacterium RIFCSPHIGHO2_01_FULL_48_17</name>
    <dbReference type="NCBI Taxonomy" id="1802362"/>
    <lineage>
        <taxon>Bacteria</taxon>
        <taxon>Candidatus Terryibacteriota</taxon>
    </lineage>
</organism>
<name>A0A1G2PM51_9BACT</name>
<evidence type="ECO:0000259" key="5">
    <source>
        <dbReference type="PROSITE" id="PS51898"/>
    </source>
</evidence>
<dbReference type="Proteomes" id="UP000177629">
    <property type="component" value="Unassembled WGS sequence"/>
</dbReference>
<dbReference type="PROSITE" id="PS51900">
    <property type="entry name" value="CB"/>
    <property type="match status" value="1"/>
</dbReference>
<dbReference type="InterPro" id="IPR013762">
    <property type="entry name" value="Integrase-like_cat_sf"/>
</dbReference>
<dbReference type="NCBIfam" id="NF040815">
    <property type="entry name" value="recomb_XerA_Arch"/>
    <property type="match status" value="1"/>
</dbReference>
<dbReference type="InterPro" id="IPR002104">
    <property type="entry name" value="Integrase_catalytic"/>
</dbReference>
<dbReference type="InterPro" id="IPR010998">
    <property type="entry name" value="Integrase_recombinase_N"/>
</dbReference>
<evidence type="ECO:0000256" key="2">
    <source>
        <dbReference type="ARBA" id="ARBA00023125"/>
    </source>
</evidence>
<dbReference type="STRING" id="1802362.A2806_01035"/>
<dbReference type="GO" id="GO:0003677">
    <property type="term" value="F:DNA binding"/>
    <property type="evidence" value="ECO:0007669"/>
    <property type="project" value="UniProtKB-UniRule"/>
</dbReference>
<evidence type="ECO:0000256" key="4">
    <source>
        <dbReference type="PROSITE-ProRule" id="PRU01248"/>
    </source>
</evidence>
<evidence type="ECO:0008006" key="9">
    <source>
        <dbReference type="Google" id="ProtNLM"/>
    </source>
</evidence>
<evidence type="ECO:0000313" key="8">
    <source>
        <dbReference type="Proteomes" id="UP000177629"/>
    </source>
</evidence>
<feature type="domain" description="Core-binding (CB)" evidence="6">
    <location>
        <begin position="1"/>
        <end position="92"/>
    </location>
</feature>
<dbReference type="CDD" id="cd00798">
    <property type="entry name" value="INT_XerDC_C"/>
    <property type="match status" value="1"/>
</dbReference>
<dbReference type="EMBL" id="MHSS01000004">
    <property type="protein sequence ID" value="OHA48692.1"/>
    <property type="molecule type" value="Genomic_DNA"/>
</dbReference>
<dbReference type="InterPro" id="IPR004107">
    <property type="entry name" value="Integrase_SAM-like_N"/>
</dbReference>
<dbReference type="AlphaFoldDB" id="A0A1G2PM51"/>
<dbReference type="PANTHER" id="PTHR30349">
    <property type="entry name" value="PHAGE INTEGRASE-RELATED"/>
    <property type="match status" value="1"/>
</dbReference>
<comment type="caution">
    <text evidence="7">The sequence shown here is derived from an EMBL/GenBank/DDBJ whole genome shotgun (WGS) entry which is preliminary data.</text>
</comment>
<dbReference type="GO" id="GO:0006310">
    <property type="term" value="P:DNA recombination"/>
    <property type="evidence" value="ECO:0007669"/>
    <property type="project" value="UniProtKB-KW"/>
</dbReference>
<proteinExistence type="predicted"/>
<evidence type="ECO:0000259" key="6">
    <source>
        <dbReference type="PROSITE" id="PS51900"/>
    </source>
</evidence>
<dbReference type="Pfam" id="PF00589">
    <property type="entry name" value="Phage_integrase"/>
    <property type="match status" value="1"/>
</dbReference>
<dbReference type="PANTHER" id="PTHR30349:SF81">
    <property type="entry name" value="TYROSINE RECOMBINASE XERC"/>
    <property type="match status" value="1"/>
</dbReference>